<protein>
    <recommendedName>
        <fullName evidence="4">BD-FAE-like domain-containing protein</fullName>
    </recommendedName>
</protein>
<feature type="transmembrane region" description="Helical" evidence="3">
    <location>
        <begin position="94"/>
        <end position="115"/>
    </location>
</feature>
<dbReference type="eggNOG" id="ENOG502SC1Q">
    <property type="taxonomic scope" value="Eukaryota"/>
</dbReference>
<dbReference type="GeneID" id="25903478"/>
<dbReference type="RefSeq" id="XP_014158735.1">
    <property type="nucleotide sequence ID" value="XM_014303260.1"/>
</dbReference>
<evidence type="ECO:0000313" key="6">
    <source>
        <dbReference type="Proteomes" id="UP000054560"/>
    </source>
</evidence>
<keyword evidence="1" id="KW-0378">Hydrolase</keyword>
<dbReference type="Gene3D" id="3.40.50.1820">
    <property type="entry name" value="alpha/beta hydrolase"/>
    <property type="match status" value="1"/>
</dbReference>
<name>A0A0L0G996_9EUKA</name>
<feature type="transmembrane region" description="Helical" evidence="3">
    <location>
        <begin position="149"/>
        <end position="167"/>
    </location>
</feature>
<keyword evidence="6" id="KW-1185">Reference proteome</keyword>
<evidence type="ECO:0000256" key="1">
    <source>
        <dbReference type="ARBA" id="ARBA00022801"/>
    </source>
</evidence>
<dbReference type="OrthoDB" id="6495301at2759"/>
<dbReference type="InterPro" id="IPR029058">
    <property type="entry name" value="AB_hydrolase_fold"/>
</dbReference>
<evidence type="ECO:0000256" key="3">
    <source>
        <dbReference type="SAM" id="Phobius"/>
    </source>
</evidence>
<reference evidence="5 6" key="1">
    <citation type="submission" date="2011-02" db="EMBL/GenBank/DDBJ databases">
        <title>The Genome Sequence of Sphaeroforma arctica JP610.</title>
        <authorList>
            <consortium name="The Broad Institute Genome Sequencing Platform"/>
            <person name="Russ C."/>
            <person name="Cuomo C."/>
            <person name="Young S.K."/>
            <person name="Zeng Q."/>
            <person name="Gargeya S."/>
            <person name="Alvarado L."/>
            <person name="Berlin A."/>
            <person name="Chapman S.B."/>
            <person name="Chen Z."/>
            <person name="Freedman E."/>
            <person name="Gellesch M."/>
            <person name="Goldberg J."/>
            <person name="Griggs A."/>
            <person name="Gujja S."/>
            <person name="Heilman E."/>
            <person name="Heiman D."/>
            <person name="Howarth C."/>
            <person name="Mehta T."/>
            <person name="Neiman D."/>
            <person name="Pearson M."/>
            <person name="Roberts A."/>
            <person name="Saif S."/>
            <person name="Shea T."/>
            <person name="Shenoy N."/>
            <person name="Sisk P."/>
            <person name="Stolte C."/>
            <person name="Sykes S."/>
            <person name="White J."/>
            <person name="Yandava C."/>
            <person name="Burger G."/>
            <person name="Gray M.W."/>
            <person name="Holland P.W.H."/>
            <person name="King N."/>
            <person name="Lang F.B.F."/>
            <person name="Roger A.J."/>
            <person name="Ruiz-Trillo I."/>
            <person name="Haas B."/>
            <person name="Nusbaum C."/>
            <person name="Birren B."/>
        </authorList>
    </citation>
    <scope>NUCLEOTIDE SEQUENCE [LARGE SCALE GENOMIC DNA]</scope>
    <source>
        <strain evidence="5 6">JP610</strain>
    </source>
</reference>
<organism evidence="5 6">
    <name type="scientific">Sphaeroforma arctica JP610</name>
    <dbReference type="NCBI Taxonomy" id="667725"/>
    <lineage>
        <taxon>Eukaryota</taxon>
        <taxon>Ichthyosporea</taxon>
        <taxon>Ichthyophonida</taxon>
        <taxon>Sphaeroforma</taxon>
    </lineage>
</organism>
<dbReference type="Proteomes" id="UP000054560">
    <property type="component" value="Unassembled WGS sequence"/>
</dbReference>
<dbReference type="EMBL" id="KQ241738">
    <property type="protein sequence ID" value="KNC84833.1"/>
    <property type="molecule type" value="Genomic_DNA"/>
</dbReference>
<dbReference type="InterPro" id="IPR049492">
    <property type="entry name" value="BD-FAE-like_dom"/>
</dbReference>
<dbReference type="GO" id="GO:0016787">
    <property type="term" value="F:hydrolase activity"/>
    <property type="evidence" value="ECO:0007669"/>
    <property type="project" value="UniProtKB-KW"/>
</dbReference>
<dbReference type="Pfam" id="PF20434">
    <property type="entry name" value="BD-FAE"/>
    <property type="match status" value="1"/>
</dbReference>
<dbReference type="SUPFAM" id="SSF53474">
    <property type="entry name" value="alpha/beta-Hydrolases"/>
    <property type="match status" value="2"/>
</dbReference>
<evidence type="ECO:0000256" key="2">
    <source>
        <dbReference type="SAM" id="MobiDB-lite"/>
    </source>
</evidence>
<keyword evidence="3" id="KW-0812">Transmembrane</keyword>
<evidence type="ECO:0000259" key="4">
    <source>
        <dbReference type="Pfam" id="PF20434"/>
    </source>
</evidence>
<accession>A0A0L0G996</accession>
<dbReference type="InterPro" id="IPR050300">
    <property type="entry name" value="GDXG_lipolytic_enzyme"/>
</dbReference>
<dbReference type="PANTHER" id="PTHR48081">
    <property type="entry name" value="AB HYDROLASE SUPERFAMILY PROTEIN C4A8.06C"/>
    <property type="match status" value="1"/>
</dbReference>
<feature type="domain" description="BD-FAE-like" evidence="4">
    <location>
        <begin position="178"/>
        <end position="234"/>
    </location>
</feature>
<gene>
    <name evidence="5" type="ORF">SARC_02974</name>
</gene>
<keyword evidence="3" id="KW-1133">Transmembrane helix</keyword>
<feature type="compositionally biased region" description="Basic and acidic residues" evidence="2">
    <location>
        <begin position="282"/>
        <end position="292"/>
    </location>
</feature>
<keyword evidence="3" id="KW-0472">Membrane</keyword>
<feature type="compositionally biased region" description="Polar residues" evidence="2">
    <location>
        <begin position="474"/>
        <end position="484"/>
    </location>
</feature>
<feature type="region of interest" description="Disordered" evidence="2">
    <location>
        <begin position="262"/>
        <end position="292"/>
    </location>
</feature>
<dbReference type="AlphaFoldDB" id="A0A0L0G996"/>
<sequence>MLYSNVVYNAAHSGYKHRMDIYCAVPRSHNATKQTESSSKLKPCIFYLHGGGWKRGDKFMPYGVNSGRNIGETLSAKGYPTFVVSYRLSRHHTLWSIALGLGISAVTATGLSVGMLSAGYVVQKLCACTHIGSALLERYTAHTPQPTSLAVGMFITLFTLLCMLLRYEELTYNRDRFVRHPGHIEDAARAYRFVHTNAHLYGGDGNCIFVMGHSAGGHLATLLALNPQYLNGKAHECVDAECGKDCLGSSAEVDGAVSEGFVGSTDKSVGEQGQGGRSVGTGKRESKGEHAEVDQAVRCMKGSRGSVNSIVPHTETRNVRRKPVCSTGLTDVSSESGMKNNTLKRKASRRESGTKGLISDRPCDTTQLSDIERVYVEGEYNTPLMRSLAGVISVSGVYDLCRLRDSYLTKYNYFMPAFGHLSDHELALADPIRLAEDHARMVASVETRLQAHSHAPTDRLTHGDMASHAGISTDIDTPTQSSQGALHGARERTANAYDTPQELRSNGVLRKFPFLLFNATFIEFHLREDSAKLCALLAEAGARVSHHILPSTTHGTIVGNVGRRQSVDDLLVTMVTDWLADSTRAVRGTPA</sequence>
<proteinExistence type="predicted"/>
<evidence type="ECO:0000313" key="5">
    <source>
        <dbReference type="EMBL" id="KNC84833.1"/>
    </source>
</evidence>
<feature type="region of interest" description="Disordered" evidence="2">
    <location>
        <begin position="452"/>
        <end position="489"/>
    </location>
</feature>